<sequence length="98" mass="10744">MTGKQGIESHRNEDVLARRIETSGPVFCLVIEMPGCNNEVANEDTDTFALVRSRLANPVAHGKRYECLKPILSGHETGSLSGRRNLAHLAEGDKKNKS</sequence>
<dbReference type="AlphaFoldDB" id="A0A074M8K2"/>
<reference evidence="2 3" key="1">
    <citation type="submission" date="2014-04" db="EMBL/GenBank/DDBJ databases">
        <title>A comprehensive comparison of genomes of Erythrobacter spp. strains.</title>
        <authorList>
            <person name="Zheng Q."/>
        </authorList>
    </citation>
    <scope>NUCLEOTIDE SEQUENCE [LARGE SCALE GENOMIC DNA]</scope>
    <source>
        <strain evidence="2 3">DSM 6997</strain>
    </source>
</reference>
<evidence type="ECO:0000313" key="2">
    <source>
        <dbReference type="EMBL" id="KEO89744.1"/>
    </source>
</evidence>
<accession>A0A074M8K2</accession>
<evidence type="ECO:0000313" key="3">
    <source>
        <dbReference type="Proteomes" id="UP000027647"/>
    </source>
</evidence>
<name>A0A074M8K2_ERYLO</name>
<organism evidence="2 3">
    <name type="scientific">Erythrobacter longus</name>
    <dbReference type="NCBI Taxonomy" id="1044"/>
    <lineage>
        <taxon>Bacteria</taxon>
        <taxon>Pseudomonadati</taxon>
        <taxon>Pseudomonadota</taxon>
        <taxon>Alphaproteobacteria</taxon>
        <taxon>Sphingomonadales</taxon>
        <taxon>Erythrobacteraceae</taxon>
        <taxon>Erythrobacter/Porphyrobacter group</taxon>
        <taxon>Erythrobacter</taxon>
    </lineage>
</organism>
<comment type="caution">
    <text evidence="2">The sequence shown here is derived from an EMBL/GenBank/DDBJ whole genome shotgun (WGS) entry which is preliminary data.</text>
</comment>
<protein>
    <submittedName>
        <fullName evidence="2">Uncharacterized protein</fullName>
    </submittedName>
</protein>
<gene>
    <name evidence="2" type="ORF">EH31_11345</name>
</gene>
<evidence type="ECO:0000256" key="1">
    <source>
        <dbReference type="SAM" id="MobiDB-lite"/>
    </source>
</evidence>
<dbReference type="EMBL" id="JMIW01000004">
    <property type="protein sequence ID" value="KEO89744.1"/>
    <property type="molecule type" value="Genomic_DNA"/>
</dbReference>
<keyword evidence="3" id="KW-1185">Reference proteome</keyword>
<feature type="region of interest" description="Disordered" evidence="1">
    <location>
        <begin position="77"/>
        <end position="98"/>
    </location>
</feature>
<dbReference type="STRING" id="1044.EH31_11345"/>
<proteinExistence type="predicted"/>
<dbReference type="Proteomes" id="UP000027647">
    <property type="component" value="Unassembled WGS sequence"/>
</dbReference>